<name>A0A4Z0R9Y0_9FIRM</name>
<evidence type="ECO:0000256" key="1">
    <source>
        <dbReference type="ARBA" id="ARBA00023172"/>
    </source>
</evidence>
<evidence type="ECO:0000313" key="3">
    <source>
        <dbReference type="Proteomes" id="UP000298460"/>
    </source>
</evidence>
<organism evidence="2 3">
    <name type="scientific">Desulfosporosinus fructosivorans</name>
    <dbReference type="NCBI Taxonomy" id="2018669"/>
    <lineage>
        <taxon>Bacteria</taxon>
        <taxon>Bacillati</taxon>
        <taxon>Bacillota</taxon>
        <taxon>Clostridia</taxon>
        <taxon>Eubacteriales</taxon>
        <taxon>Desulfitobacteriaceae</taxon>
        <taxon>Desulfosporosinus</taxon>
    </lineage>
</organism>
<gene>
    <name evidence="2" type="ORF">E4K67_07435</name>
</gene>
<dbReference type="GO" id="GO:0015074">
    <property type="term" value="P:DNA integration"/>
    <property type="evidence" value="ECO:0007669"/>
    <property type="project" value="InterPro"/>
</dbReference>
<dbReference type="Proteomes" id="UP000298460">
    <property type="component" value="Unassembled WGS sequence"/>
</dbReference>
<dbReference type="OrthoDB" id="9801717at2"/>
<dbReference type="EMBL" id="SPQQ01000002">
    <property type="protein sequence ID" value="TGE39264.1"/>
    <property type="molecule type" value="Genomic_DNA"/>
</dbReference>
<evidence type="ECO:0000313" key="2">
    <source>
        <dbReference type="EMBL" id="TGE39264.1"/>
    </source>
</evidence>
<protein>
    <submittedName>
        <fullName evidence="2">Uncharacterized protein</fullName>
    </submittedName>
</protein>
<dbReference type="InterPro" id="IPR013762">
    <property type="entry name" value="Integrase-like_cat_sf"/>
</dbReference>
<dbReference type="AlphaFoldDB" id="A0A4Z0R9Y0"/>
<dbReference type="Gene3D" id="1.10.443.10">
    <property type="entry name" value="Intergrase catalytic core"/>
    <property type="match status" value="1"/>
</dbReference>
<comment type="caution">
    <text evidence="2">The sequence shown here is derived from an EMBL/GenBank/DDBJ whole genome shotgun (WGS) entry which is preliminary data.</text>
</comment>
<accession>A0A4Z0R9Y0</accession>
<keyword evidence="1" id="KW-0233">DNA recombination</keyword>
<dbReference type="RefSeq" id="WP_135545759.1">
    <property type="nucleotide sequence ID" value="NZ_SPQQ01000002.1"/>
</dbReference>
<sequence length="148" mass="16375">MMWATACTVTYVLVDPKSIPTMSLFITELPIAFENATFGRLLNAAVTAQCECEAIHGFQVTRKTFASNLLATGHPVMTIAAALGHVGVHAVDEYLATLETTLIFAYADTEMKRAGRKQSNNSKNIVFTNEIFNYQDDEETIKKLYGLF</sequence>
<dbReference type="SUPFAM" id="SSF56349">
    <property type="entry name" value="DNA breaking-rejoining enzymes"/>
    <property type="match status" value="1"/>
</dbReference>
<proteinExistence type="predicted"/>
<dbReference type="InterPro" id="IPR011010">
    <property type="entry name" value="DNA_brk_join_enz"/>
</dbReference>
<reference evidence="2 3" key="1">
    <citation type="submission" date="2019-03" db="EMBL/GenBank/DDBJ databases">
        <title>Draft Genome Sequence of Desulfosporosinus fructosivorans Strain 63.6F, Isolated from Marine Sediment in the Baltic Sea.</title>
        <authorList>
            <person name="Hausmann B."/>
            <person name="Vandieken V."/>
            <person name="Pjevac P."/>
            <person name="Schreck K."/>
            <person name="Herbold C.W."/>
            <person name="Loy A."/>
        </authorList>
    </citation>
    <scope>NUCLEOTIDE SEQUENCE [LARGE SCALE GENOMIC DNA]</scope>
    <source>
        <strain evidence="2 3">63.6F</strain>
    </source>
</reference>
<keyword evidence="3" id="KW-1185">Reference proteome</keyword>
<dbReference type="GO" id="GO:0003677">
    <property type="term" value="F:DNA binding"/>
    <property type="evidence" value="ECO:0007669"/>
    <property type="project" value="InterPro"/>
</dbReference>
<dbReference type="GO" id="GO:0006310">
    <property type="term" value="P:DNA recombination"/>
    <property type="evidence" value="ECO:0007669"/>
    <property type="project" value="UniProtKB-KW"/>
</dbReference>